<dbReference type="PROSITE" id="PS50126">
    <property type="entry name" value="S1"/>
    <property type="match status" value="1"/>
</dbReference>
<accession>A0A918JAN0</accession>
<protein>
    <recommendedName>
        <fullName evidence="1">S1 motif domain-containing protein</fullName>
    </recommendedName>
</protein>
<keyword evidence="3" id="KW-1185">Reference proteome</keyword>
<reference evidence="2" key="1">
    <citation type="journal article" date="2014" name="Int. J. Syst. Evol. Microbiol.">
        <title>Complete genome sequence of Corynebacterium casei LMG S-19264T (=DSM 44701T), isolated from a smear-ripened cheese.</title>
        <authorList>
            <consortium name="US DOE Joint Genome Institute (JGI-PGF)"/>
            <person name="Walter F."/>
            <person name="Albersmeier A."/>
            <person name="Kalinowski J."/>
            <person name="Ruckert C."/>
        </authorList>
    </citation>
    <scope>NUCLEOTIDE SEQUENCE</scope>
    <source>
        <strain evidence="2">JCM 4490</strain>
    </source>
</reference>
<dbReference type="CDD" id="cd00164">
    <property type="entry name" value="S1_like"/>
    <property type="match status" value="1"/>
</dbReference>
<organism evidence="2 3">
    <name type="scientific">Streptomyces lucensis JCM 4490</name>
    <dbReference type="NCBI Taxonomy" id="1306176"/>
    <lineage>
        <taxon>Bacteria</taxon>
        <taxon>Bacillati</taxon>
        <taxon>Actinomycetota</taxon>
        <taxon>Actinomycetes</taxon>
        <taxon>Kitasatosporales</taxon>
        <taxon>Streptomycetaceae</taxon>
        <taxon>Streptomyces</taxon>
    </lineage>
</organism>
<comment type="caution">
    <text evidence="2">The sequence shown here is derived from an EMBL/GenBank/DDBJ whole genome shotgun (WGS) entry which is preliminary data.</text>
</comment>
<name>A0A918JAN0_9ACTN</name>
<gene>
    <name evidence="2" type="ORF">GCM10010503_41250</name>
</gene>
<dbReference type="AlphaFoldDB" id="A0A918JAN0"/>
<dbReference type="EMBL" id="BMUE01000008">
    <property type="protein sequence ID" value="GGW59783.1"/>
    <property type="molecule type" value="Genomic_DNA"/>
</dbReference>
<dbReference type="Proteomes" id="UP000620224">
    <property type="component" value="Unassembled WGS sequence"/>
</dbReference>
<reference evidence="2" key="2">
    <citation type="submission" date="2020-09" db="EMBL/GenBank/DDBJ databases">
        <authorList>
            <person name="Sun Q."/>
            <person name="Ohkuma M."/>
        </authorList>
    </citation>
    <scope>NUCLEOTIDE SEQUENCE</scope>
    <source>
        <strain evidence="2">JCM 4490</strain>
    </source>
</reference>
<evidence type="ECO:0000313" key="3">
    <source>
        <dbReference type="Proteomes" id="UP000620224"/>
    </source>
</evidence>
<evidence type="ECO:0000259" key="1">
    <source>
        <dbReference type="PROSITE" id="PS50126"/>
    </source>
</evidence>
<dbReference type="InterPro" id="IPR003029">
    <property type="entry name" value="S1_domain"/>
</dbReference>
<feature type="domain" description="S1 motif" evidence="1">
    <location>
        <begin position="1"/>
        <end position="51"/>
    </location>
</feature>
<dbReference type="GO" id="GO:0003676">
    <property type="term" value="F:nucleic acid binding"/>
    <property type="evidence" value="ECO:0007669"/>
    <property type="project" value="InterPro"/>
</dbReference>
<dbReference type="RefSeq" id="WP_373305125.1">
    <property type="nucleotide sequence ID" value="NZ_BMUE01000008.1"/>
</dbReference>
<dbReference type="SUPFAM" id="SSF50249">
    <property type="entry name" value="Nucleic acid-binding proteins"/>
    <property type="match status" value="1"/>
</dbReference>
<sequence length="56" mass="6000">MGFFVRIAHCVEGLIPFTGAVASPSAHTGQAISVRIVAVDLERARVLLAWEGTSQY</sequence>
<dbReference type="InterPro" id="IPR012340">
    <property type="entry name" value="NA-bd_OB-fold"/>
</dbReference>
<proteinExistence type="predicted"/>
<evidence type="ECO:0000313" key="2">
    <source>
        <dbReference type="EMBL" id="GGW59783.1"/>
    </source>
</evidence>